<reference evidence="4" key="1">
    <citation type="submission" date="2025-08" db="UniProtKB">
        <authorList>
            <consortium name="Ensembl"/>
        </authorList>
    </citation>
    <scope>IDENTIFICATION</scope>
</reference>
<dbReference type="PANTHER" id="PTHR11481:SF64">
    <property type="entry name" value="FC RECEPTOR-LIKE PROTEIN 4"/>
    <property type="match status" value="1"/>
</dbReference>
<dbReference type="InterPro" id="IPR050488">
    <property type="entry name" value="Ig_Fc_receptor"/>
</dbReference>
<dbReference type="SMART" id="SM00409">
    <property type="entry name" value="IG"/>
    <property type="match status" value="1"/>
</dbReference>
<dbReference type="GO" id="GO:0009897">
    <property type="term" value="C:external side of plasma membrane"/>
    <property type="evidence" value="ECO:0007669"/>
    <property type="project" value="TreeGrafter"/>
</dbReference>
<dbReference type="Ensembl" id="ENSZLMT00000016943.1">
    <property type="protein sequence ID" value="ENSZLMP00000016488.1"/>
    <property type="gene ID" value="ENSZLMG00000011466.1"/>
</dbReference>
<keyword evidence="1" id="KW-0732">Signal</keyword>
<dbReference type="InterPro" id="IPR036179">
    <property type="entry name" value="Ig-like_dom_sf"/>
</dbReference>
<dbReference type="SUPFAM" id="SSF48726">
    <property type="entry name" value="Immunoglobulin"/>
    <property type="match status" value="2"/>
</dbReference>
<protein>
    <recommendedName>
        <fullName evidence="3">Ig-like domain-containing protein</fullName>
    </recommendedName>
</protein>
<accession>A0A8D2QTD4</accession>
<evidence type="ECO:0000313" key="5">
    <source>
        <dbReference type="Proteomes" id="UP000694401"/>
    </source>
</evidence>
<sequence>TPHAPISLSPWCHPHPVLVLSPFQPRPSASLLLVEPPWRPAVEWDRVTLTCQGSGTAGATTWFKDGQQWGQKGPNRFTVTESGTYQASQCTGDPVCGIDWLVMQVPARPLVEGDMVTLCCRGWRNRSVTQVRFYREDEEVSRSLPGTELSLTPLQLHHSGDYHCRGWVYSEVSRSWEWQESAPVTVHGEPHPHSLPGSPAWGHSAPSGHLQPCLWIPITAQTPHPCRGSLIHFLVSHQIPQPFEGSPIFPVNLFYVPPSLLKSPSLCPHPSLGCFAYA</sequence>
<dbReference type="PANTHER" id="PTHR11481">
    <property type="entry name" value="IMMUNOGLOBULIN FC RECEPTOR"/>
    <property type="match status" value="1"/>
</dbReference>
<proteinExistence type="predicted"/>
<dbReference type="PROSITE" id="PS50835">
    <property type="entry name" value="IG_LIKE"/>
    <property type="match status" value="1"/>
</dbReference>
<evidence type="ECO:0000313" key="4">
    <source>
        <dbReference type="Ensembl" id="ENSZLMP00000016488.1"/>
    </source>
</evidence>
<feature type="domain" description="Ig-like" evidence="3">
    <location>
        <begin position="27"/>
        <end position="165"/>
    </location>
</feature>
<dbReference type="Pfam" id="PF13895">
    <property type="entry name" value="Ig_2"/>
    <property type="match status" value="1"/>
</dbReference>
<evidence type="ECO:0000259" key="3">
    <source>
        <dbReference type="PROSITE" id="PS50835"/>
    </source>
</evidence>
<dbReference type="Proteomes" id="UP000694401">
    <property type="component" value="Unassembled WGS sequence"/>
</dbReference>
<dbReference type="InterPro" id="IPR003598">
    <property type="entry name" value="Ig_sub2"/>
</dbReference>
<keyword evidence="2" id="KW-1015">Disulfide bond</keyword>
<dbReference type="InterPro" id="IPR007110">
    <property type="entry name" value="Ig-like_dom"/>
</dbReference>
<dbReference type="InterPro" id="IPR013783">
    <property type="entry name" value="Ig-like_fold"/>
</dbReference>
<dbReference type="SMART" id="SM00408">
    <property type="entry name" value="IGc2"/>
    <property type="match status" value="1"/>
</dbReference>
<keyword evidence="5" id="KW-1185">Reference proteome</keyword>
<dbReference type="AlphaFoldDB" id="A0A8D2QTD4"/>
<organism evidence="4 5">
    <name type="scientific">Zosterops lateralis melanops</name>
    <dbReference type="NCBI Taxonomy" id="1220523"/>
    <lineage>
        <taxon>Eukaryota</taxon>
        <taxon>Metazoa</taxon>
        <taxon>Chordata</taxon>
        <taxon>Craniata</taxon>
        <taxon>Vertebrata</taxon>
        <taxon>Euteleostomi</taxon>
        <taxon>Archelosauria</taxon>
        <taxon>Archosauria</taxon>
        <taxon>Dinosauria</taxon>
        <taxon>Saurischia</taxon>
        <taxon>Theropoda</taxon>
        <taxon>Coelurosauria</taxon>
        <taxon>Aves</taxon>
        <taxon>Neognathae</taxon>
        <taxon>Neoaves</taxon>
        <taxon>Telluraves</taxon>
        <taxon>Australaves</taxon>
        <taxon>Passeriformes</taxon>
        <taxon>Sylvioidea</taxon>
        <taxon>Zosteropidae</taxon>
        <taxon>Zosterops</taxon>
    </lineage>
</organism>
<reference evidence="4" key="2">
    <citation type="submission" date="2025-09" db="UniProtKB">
        <authorList>
            <consortium name="Ensembl"/>
        </authorList>
    </citation>
    <scope>IDENTIFICATION</scope>
</reference>
<dbReference type="InterPro" id="IPR003599">
    <property type="entry name" value="Ig_sub"/>
</dbReference>
<evidence type="ECO:0000256" key="2">
    <source>
        <dbReference type="ARBA" id="ARBA00023157"/>
    </source>
</evidence>
<dbReference type="GO" id="GO:0006955">
    <property type="term" value="P:immune response"/>
    <property type="evidence" value="ECO:0007669"/>
    <property type="project" value="TreeGrafter"/>
</dbReference>
<name>A0A8D2QTD4_ZOSLA</name>
<evidence type="ECO:0000256" key="1">
    <source>
        <dbReference type="ARBA" id="ARBA00022729"/>
    </source>
</evidence>
<dbReference type="GO" id="GO:0004888">
    <property type="term" value="F:transmembrane signaling receptor activity"/>
    <property type="evidence" value="ECO:0007669"/>
    <property type="project" value="TreeGrafter"/>
</dbReference>
<dbReference type="GO" id="GO:0007166">
    <property type="term" value="P:cell surface receptor signaling pathway"/>
    <property type="evidence" value="ECO:0007669"/>
    <property type="project" value="TreeGrafter"/>
</dbReference>
<dbReference type="Gene3D" id="2.60.40.10">
    <property type="entry name" value="Immunoglobulins"/>
    <property type="match status" value="2"/>
</dbReference>